<feature type="region of interest" description="Disordered" evidence="1">
    <location>
        <begin position="375"/>
        <end position="403"/>
    </location>
</feature>
<accession>A0ABS2XT10</accession>
<feature type="compositionally biased region" description="Polar residues" evidence="1">
    <location>
        <begin position="375"/>
        <end position="384"/>
    </location>
</feature>
<dbReference type="EMBL" id="JAAWVQ010065626">
    <property type="protein sequence ID" value="MBN3277039.1"/>
    <property type="molecule type" value="Genomic_DNA"/>
</dbReference>
<feature type="domain" description="UDENN" evidence="2">
    <location>
        <begin position="1"/>
        <end position="88"/>
    </location>
</feature>
<dbReference type="Proteomes" id="UP001166093">
    <property type="component" value="Unassembled WGS sequence"/>
</dbReference>
<organism evidence="3 4">
    <name type="scientific">Polyodon spathula</name>
    <name type="common">North American paddlefish</name>
    <name type="synonym">Squalus spathula</name>
    <dbReference type="NCBI Taxonomy" id="7913"/>
    <lineage>
        <taxon>Eukaryota</taxon>
        <taxon>Metazoa</taxon>
        <taxon>Chordata</taxon>
        <taxon>Craniata</taxon>
        <taxon>Vertebrata</taxon>
        <taxon>Euteleostomi</taxon>
        <taxon>Actinopterygii</taxon>
        <taxon>Chondrostei</taxon>
        <taxon>Acipenseriformes</taxon>
        <taxon>Polyodontidae</taxon>
        <taxon>Polyodon</taxon>
    </lineage>
</organism>
<dbReference type="InterPro" id="IPR005112">
    <property type="entry name" value="dDENN_dom"/>
</dbReference>
<evidence type="ECO:0000259" key="2">
    <source>
        <dbReference type="PROSITE" id="PS50211"/>
    </source>
</evidence>
<protein>
    <submittedName>
        <fullName evidence="3">DEN1B protein</fullName>
    </submittedName>
</protein>
<dbReference type="PROSITE" id="PS50211">
    <property type="entry name" value="DENN"/>
    <property type="match status" value="1"/>
</dbReference>
<sequence length="433" mass="48103">MSTLKSKLKKQSTATGSGVAMAFLRTQAALFGSYRDYLRYKPGEPISFCEDSFVNHRSSTMRAFLKMAVNLQLFKQFIDGRLTRINAGRGFSDVFEEEITEGGFCGAHSRSYQQWMQPVKAKNHAMQGLKEMKSMLKQKETNEEDGQVSMGSPTSTKSLSPKRKQGERQKHIHSRSIFIVKRDILGGVCTFRLSSEDSSEVSACIEDSDDSCEMDSDKLCTGKMDLLGEILDTLSINNLDQGKLSGAKSLDFFRSMDDIDYKAVNKSNTPSEMSLPRLCMSGSEHRGWNLEQDDSVLHGKHPPTSPRRQNCGDPGDELYIVTEENGPIPHGLLKKDLSKITVISAPPVGSQNALVQADSSSVVQRDKLPKQTLKCSPESTLQEQNPKKKGRQPSVLVPWEKEDIGEDLKSETKEKGLLEAIESVYRISSAFNA</sequence>
<feature type="non-terminal residue" evidence="3">
    <location>
        <position position="1"/>
    </location>
</feature>
<dbReference type="Pfam" id="PF03455">
    <property type="entry name" value="dDENN"/>
    <property type="match status" value="1"/>
</dbReference>
<dbReference type="PANTHER" id="PTHR13196">
    <property type="entry name" value="DENN DOMAIN-CONTAINING"/>
    <property type="match status" value="1"/>
</dbReference>
<feature type="compositionally biased region" description="Polar residues" evidence="1">
    <location>
        <begin position="149"/>
        <end position="159"/>
    </location>
</feature>
<dbReference type="InterPro" id="IPR040032">
    <property type="entry name" value="DENND1A/B/C"/>
</dbReference>
<evidence type="ECO:0000313" key="3">
    <source>
        <dbReference type="EMBL" id="MBN3277039.1"/>
    </source>
</evidence>
<feature type="non-terminal residue" evidence="3">
    <location>
        <position position="433"/>
    </location>
</feature>
<evidence type="ECO:0000256" key="1">
    <source>
        <dbReference type="SAM" id="MobiDB-lite"/>
    </source>
</evidence>
<name>A0ABS2XT10_POLSP</name>
<dbReference type="SMART" id="SM00801">
    <property type="entry name" value="dDENN"/>
    <property type="match status" value="1"/>
</dbReference>
<dbReference type="Gene3D" id="6.10.140.1000">
    <property type="match status" value="1"/>
</dbReference>
<feature type="region of interest" description="Disordered" evidence="1">
    <location>
        <begin position="138"/>
        <end position="171"/>
    </location>
</feature>
<dbReference type="PANTHER" id="PTHR13196:SF24">
    <property type="entry name" value="DENN DOMAIN-CONTAINING PROTEIN 1B"/>
    <property type="match status" value="1"/>
</dbReference>
<reference evidence="3" key="1">
    <citation type="journal article" date="2021" name="Cell">
        <title>Tracing the genetic footprints of vertebrate landing in non-teleost ray-finned fishes.</title>
        <authorList>
            <person name="Bi X."/>
            <person name="Wang K."/>
            <person name="Yang L."/>
            <person name="Pan H."/>
            <person name="Jiang H."/>
            <person name="Wei Q."/>
            <person name="Fang M."/>
            <person name="Yu H."/>
            <person name="Zhu C."/>
            <person name="Cai Y."/>
            <person name="He Y."/>
            <person name="Gan X."/>
            <person name="Zeng H."/>
            <person name="Yu D."/>
            <person name="Zhu Y."/>
            <person name="Jiang H."/>
            <person name="Qiu Q."/>
            <person name="Yang H."/>
            <person name="Zhang Y.E."/>
            <person name="Wang W."/>
            <person name="Zhu M."/>
            <person name="He S."/>
            <person name="Zhang G."/>
        </authorList>
    </citation>
    <scope>NUCLEOTIDE SEQUENCE</scope>
    <source>
        <strain evidence="3">Pddl_001</strain>
    </source>
</reference>
<comment type="caution">
    <text evidence="3">The sequence shown here is derived from an EMBL/GenBank/DDBJ whole genome shotgun (WGS) entry which is preliminary data.</text>
</comment>
<keyword evidence="4" id="KW-1185">Reference proteome</keyword>
<gene>
    <name evidence="3" type="primary">Dennd1b_1</name>
    <name evidence="3" type="ORF">GTO93_0010304</name>
</gene>
<evidence type="ECO:0000313" key="4">
    <source>
        <dbReference type="Proteomes" id="UP001166093"/>
    </source>
</evidence>
<dbReference type="InterPro" id="IPR037516">
    <property type="entry name" value="Tripartite_DENN"/>
</dbReference>
<proteinExistence type="predicted"/>